<evidence type="ECO:0000313" key="3">
    <source>
        <dbReference type="EMBL" id="CAG8951718.1"/>
    </source>
</evidence>
<protein>
    <recommendedName>
        <fullName evidence="2">DUF7514 domain-containing protein</fullName>
    </recommendedName>
</protein>
<dbReference type="EMBL" id="CAJVRL010000044">
    <property type="protein sequence ID" value="CAG8951718.1"/>
    <property type="molecule type" value="Genomic_DNA"/>
</dbReference>
<gene>
    <name evidence="3" type="ORF">HYFRA_00005518</name>
</gene>
<feature type="compositionally biased region" description="Basic and acidic residues" evidence="1">
    <location>
        <begin position="607"/>
        <end position="627"/>
    </location>
</feature>
<feature type="compositionally biased region" description="Basic and acidic residues" evidence="1">
    <location>
        <begin position="642"/>
        <end position="657"/>
    </location>
</feature>
<feature type="compositionally biased region" description="Polar residues" evidence="1">
    <location>
        <begin position="513"/>
        <end position="526"/>
    </location>
</feature>
<feature type="domain" description="DUF7514" evidence="2">
    <location>
        <begin position="208"/>
        <end position="377"/>
    </location>
</feature>
<feature type="compositionally biased region" description="Basic and acidic residues" evidence="1">
    <location>
        <begin position="435"/>
        <end position="447"/>
    </location>
</feature>
<evidence type="ECO:0000259" key="2">
    <source>
        <dbReference type="Pfam" id="PF24355"/>
    </source>
</evidence>
<dbReference type="Pfam" id="PF24355">
    <property type="entry name" value="DUF7514"/>
    <property type="match status" value="1"/>
</dbReference>
<organism evidence="3 4">
    <name type="scientific">Hymenoscyphus fraxineus</name>
    <dbReference type="NCBI Taxonomy" id="746836"/>
    <lineage>
        <taxon>Eukaryota</taxon>
        <taxon>Fungi</taxon>
        <taxon>Dikarya</taxon>
        <taxon>Ascomycota</taxon>
        <taxon>Pezizomycotina</taxon>
        <taxon>Leotiomycetes</taxon>
        <taxon>Helotiales</taxon>
        <taxon>Helotiaceae</taxon>
        <taxon>Hymenoscyphus</taxon>
    </lineage>
</organism>
<feature type="compositionally biased region" description="Basic and acidic residues" evidence="1">
    <location>
        <begin position="578"/>
        <end position="599"/>
    </location>
</feature>
<feature type="compositionally biased region" description="Pro residues" evidence="1">
    <location>
        <begin position="133"/>
        <end position="146"/>
    </location>
</feature>
<dbReference type="Proteomes" id="UP000696280">
    <property type="component" value="Unassembled WGS sequence"/>
</dbReference>
<feature type="region of interest" description="Disordered" evidence="1">
    <location>
        <begin position="388"/>
        <end position="670"/>
    </location>
</feature>
<feature type="compositionally biased region" description="Gly residues" evidence="1">
    <location>
        <begin position="661"/>
        <end position="670"/>
    </location>
</feature>
<feature type="compositionally biased region" description="Basic and acidic residues" evidence="1">
    <location>
        <begin position="46"/>
        <end position="72"/>
    </location>
</feature>
<dbReference type="PANTHER" id="PTHR39611:SF1">
    <property type="entry name" value="HYDROXYPROLINE-RICH GLYCOPROTEIN DZ-HRGP"/>
    <property type="match status" value="1"/>
</dbReference>
<feature type="compositionally biased region" description="Basic and acidic residues" evidence="1">
    <location>
        <begin position="478"/>
        <end position="488"/>
    </location>
</feature>
<feature type="compositionally biased region" description="Polar residues" evidence="1">
    <location>
        <begin position="554"/>
        <end position="568"/>
    </location>
</feature>
<evidence type="ECO:0000256" key="1">
    <source>
        <dbReference type="SAM" id="MobiDB-lite"/>
    </source>
</evidence>
<dbReference type="PANTHER" id="PTHR39611">
    <property type="entry name" value="HYDROXYPROLINE-RICH GLYCOPROTEIN DZ-HRGP-RELATED"/>
    <property type="match status" value="1"/>
</dbReference>
<dbReference type="OrthoDB" id="5413703at2759"/>
<feature type="region of interest" description="Disordered" evidence="1">
    <location>
        <begin position="1"/>
        <end position="77"/>
    </location>
</feature>
<comment type="caution">
    <text evidence="3">The sequence shown here is derived from an EMBL/GenBank/DDBJ whole genome shotgun (WGS) entry which is preliminary data.</text>
</comment>
<proteinExistence type="predicted"/>
<feature type="region of interest" description="Disordered" evidence="1">
    <location>
        <begin position="102"/>
        <end position="196"/>
    </location>
</feature>
<accession>A0A9N9KS74</accession>
<sequence length="670" mass="75294">MAYDAAGRLRGNGDPGYFESRDPYAFSDYNSAYPDDEPRDNNPSSRRRDREDRSRASPLHHDRMTSSTDRFEGASMDGVSPEVLAALRESLTEQITERVKKELVEHLKQTGSVEGQTRDENMQREHSRSSSSPSPPPRRVYTPPSPIQSTRTAYGPPPPMDSRKSPLVSPLEKSSGVRFSDREPRTRPAPSGRTYSTVELSTIDQKWGRLFDNNGTPTKRLGEFLRGLANHIVDDFSPKKSIVVTPAKLATYYSNYSVGESLEPHPFLAIFRAQANEQISQLYRDIGCQHHLVQDDFRNEPTIPALTPLGFAHFMTVIILAYPEVEWKRLEMVVKDLPIDADGAMVDGKPERLPKQISRHLLPEVEDSDSRKMLDDAVRYFYENLGTSKKSKPTITSPSLSRHSSTTQANQSNAKSQPIERERKPYAGTPSTSAIKEEAVKIERDRQPYSAQPGNGKVHDEPNLGTKAKLGRANSTSRTKDLPDTSDPRHHRTQSTTNSNYTSLPRERVQPNARRNNSPPLRSFRNSEPIDLNAGTNYSVPPPPPPSASFVPPYNQSSFSTYNTGPSTSFPPPPPPIDIRHRSSRDERDYPPDSPDDSRFANGEFNSPRDAERYDRYHDGRSSDTSDHYGIPYERGSVTIDPEERGAPVEEWYRDTSRGPGYYGTRGNGY</sequence>
<dbReference type="AlphaFoldDB" id="A0A9N9KS74"/>
<keyword evidence="4" id="KW-1185">Reference proteome</keyword>
<feature type="compositionally biased region" description="Polar residues" evidence="1">
    <location>
        <begin position="402"/>
        <end position="416"/>
    </location>
</feature>
<feature type="compositionally biased region" description="Basic and acidic residues" evidence="1">
    <location>
        <begin position="116"/>
        <end position="128"/>
    </location>
</feature>
<feature type="compositionally biased region" description="Polar residues" evidence="1">
    <location>
        <begin position="494"/>
        <end position="503"/>
    </location>
</feature>
<evidence type="ECO:0000313" key="4">
    <source>
        <dbReference type="Proteomes" id="UP000696280"/>
    </source>
</evidence>
<dbReference type="InterPro" id="IPR055936">
    <property type="entry name" value="DUF7514"/>
</dbReference>
<reference evidence="3" key="1">
    <citation type="submission" date="2021-07" db="EMBL/GenBank/DDBJ databases">
        <authorList>
            <person name="Durling M."/>
        </authorList>
    </citation>
    <scope>NUCLEOTIDE SEQUENCE</scope>
</reference>
<name>A0A9N9KS74_9HELO</name>